<dbReference type="GO" id="GO:0031177">
    <property type="term" value="F:phosphopantetheine binding"/>
    <property type="evidence" value="ECO:0007669"/>
    <property type="project" value="InterPro"/>
</dbReference>
<name>A0A1V4SNU9_RUMHU</name>
<dbReference type="Proteomes" id="UP000191554">
    <property type="component" value="Unassembled WGS sequence"/>
</dbReference>
<dbReference type="InterPro" id="IPR000873">
    <property type="entry name" value="AMP-dep_synth/lig_dom"/>
</dbReference>
<dbReference type="FunFam" id="2.30.38.10:FF:000001">
    <property type="entry name" value="Non-ribosomal peptide synthetase PvdI"/>
    <property type="match status" value="1"/>
</dbReference>
<dbReference type="SUPFAM" id="SSF52777">
    <property type="entry name" value="CoA-dependent acyltransferases"/>
    <property type="match status" value="7"/>
</dbReference>
<dbReference type="Pfam" id="PF00550">
    <property type="entry name" value="PP-binding"/>
    <property type="match status" value="3"/>
</dbReference>
<dbReference type="GO" id="GO:0003824">
    <property type="term" value="F:catalytic activity"/>
    <property type="evidence" value="ECO:0007669"/>
    <property type="project" value="InterPro"/>
</dbReference>
<dbReference type="FunFam" id="3.40.50.12780:FF:000012">
    <property type="entry name" value="Non-ribosomal peptide synthetase"/>
    <property type="match status" value="1"/>
</dbReference>
<feature type="domain" description="Carrier" evidence="6">
    <location>
        <begin position="763"/>
        <end position="838"/>
    </location>
</feature>
<dbReference type="Pfam" id="PF00501">
    <property type="entry name" value="AMP-binding"/>
    <property type="match status" value="3"/>
</dbReference>
<dbReference type="CDD" id="cd05930">
    <property type="entry name" value="A_NRPS"/>
    <property type="match status" value="2"/>
</dbReference>
<dbReference type="InterPro" id="IPR025110">
    <property type="entry name" value="AMP-bd_C"/>
</dbReference>
<dbReference type="Pfam" id="PF00668">
    <property type="entry name" value="Condensation"/>
    <property type="match status" value="3"/>
</dbReference>
<comment type="similarity">
    <text evidence="2">Belongs to the ATP-dependent AMP-binding enzyme family.</text>
</comment>
<dbReference type="InterPro" id="IPR036736">
    <property type="entry name" value="ACP-like_sf"/>
</dbReference>
<dbReference type="Pfam" id="PF13193">
    <property type="entry name" value="AMP-binding_C"/>
    <property type="match status" value="1"/>
</dbReference>
<dbReference type="PROSITE" id="PS00012">
    <property type="entry name" value="PHOSPHOPANTETHEINE"/>
    <property type="match status" value="1"/>
</dbReference>
<dbReference type="GO" id="GO:0008610">
    <property type="term" value="P:lipid biosynthetic process"/>
    <property type="evidence" value="ECO:0007669"/>
    <property type="project" value="UniProtKB-ARBA"/>
</dbReference>
<accession>A0A1V4SNU9</accession>
<evidence type="ECO:0000256" key="5">
    <source>
        <dbReference type="ARBA" id="ARBA00023194"/>
    </source>
</evidence>
<dbReference type="GO" id="GO:0044550">
    <property type="term" value="P:secondary metabolite biosynthetic process"/>
    <property type="evidence" value="ECO:0007669"/>
    <property type="project" value="TreeGrafter"/>
</dbReference>
<dbReference type="Gene3D" id="3.30.300.30">
    <property type="match status" value="3"/>
</dbReference>
<dbReference type="InterPro" id="IPR042099">
    <property type="entry name" value="ANL_N_sf"/>
</dbReference>
<dbReference type="Gene3D" id="3.40.50.980">
    <property type="match status" value="4"/>
</dbReference>
<dbReference type="FunFam" id="3.40.50.980:FF:000002">
    <property type="entry name" value="Enterobactin synthetase component F"/>
    <property type="match status" value="1"/>
</dbReference>
<feature type="domain" description="Carrier" evidence="6">
    <location>
        <begin position="2859"/>
        <end position="2933"/>
    </location>
</feature>
<dbReference type="STRING" id="48256.CLHUN_10330"/>
<evidence type="ECO:0000256" key="2">
    <source>
        <dbReference type="ARBA" id="ARBA00006432"/>
    </source>
</evidence>
<dbReference type="PROSITE" id="PS00455">
    <property type="entry name" value="AMP_BINDING"/>
    <property type="match status" value="3"/>
</dbReference>
<dbReference type="SUPFAM" id="SSF56801">
    <property type="entry name" value="Acetyl-CoA synthetase-like"/>
    <property type="match status" value="3"/>
</dbReference>
<dbReference type="Gene3D" id="1.10.1200.10">
    <property type="entry name" value="ACP-like"/>
    <property type="match status" value="3"/>
</dbReference>
<evidence type="ECO:0000256" key="1">
    <source>
        <dbReference type="ARBA" id="ARBA00001957"/>
    </source>
</evidence>
<dbReference type="InterPro" id="IPR006162">
    <property type="entry name" value="Ppantetheine_attach_site"/>
</dbReference>
<dbReference type="Gene3D" id="3.30.559.30">
    <property type="entry name" value="Nonribosomal peptide synthetase, condensation domain"/>
    <property type="match status" value="4"/>
</dbReference>
<keyword evidence="8" id="KW-1185">Reference proteome</keyword>
<dbReference type="InterPro" id="IPR001242">
    <property type="entry name" value="Condensation_dom"/>
</dbReference>
<reference evidence="7 8" key="1">
    <citation type="submission" date="2017-03" db="EMBL/GenBank/DDBJ databases">
        <title>Genome sequence of Clostridium hungatei DSM 14427.</title>
        <authorList>
            <person name="Poehlein A."/>
            <person name="Daniel R."/>
        </authorList>
    </citation>
    <scope>NUCLEOTIDE SEQUENCE [LARGE SCALE GENOMIC DNA]</scope>
    <source>
        <strain evidence="7 8">DSM 14427</strain>
    </source>
</reference>
<dbReference type="RefSeq" id="WP_080063488.1">
    <property type="nucleotide sequence ID" value="NZ_MZGX01000005.1"/>
</dbReference>
<dbReference type="InterPro" id="IPR020845">
    <property type="entry name" value="AMP-binding_CS"/>
</dbReference>
<evidence type="ECO:0000259" key="6">
    <source>
        <dbReference type="PROSITE" id="PS50075"/>
    </source>
</evidence>
<dbReference type="PROSITE" id="PS50075">
    <property type="entry name" value="CARRIER"/>
    <property type="match status" value="3"/>
</dbReference>
<dbReference type="FunFam" id="3.40.50.980:FF:000001">
    <property type="entry name" value="Non-ribosomal peptide synthetase"/>
    <property type="match status" value="3"/>
</dbReference>
<dbReference type="Gene3D" id="3.40.50.12780">
    <property type="entry name" value="N-terminal domain of ligase-like"/>
    <property type="match status" value="1"/>
</dbReference>
<keyword evidence="5" id="KW-0045">Antibiotic biosynthesis</keyword>
<gene>
    <name evidence="7" type="primary">srfAB</name>
    <name evidence="7" type="ORF">CLHUN_10330</name>
</gene>
<dbReference type="Gene3D" id="2.30.38.10">
    <property type="entry name" value="Luciferase, Domain 3"/>
    <property type="match status" value="2"/>
</dbReference>
<dbReference type="GO" id="GO:0017000">
    <property type="term" value="P:antibiotic biosynthetic process"/>
    <property type="evidence" value="ECO:0007669"/>
    <property type="project" value="UniProtKB-KW"/>
</dbReference>
<dbReference type="InterPro" id="IPR010071">
    <property type="entry name" value="AA_adenyl_dom"/>
</dbReference>
<dbReference type="SUPFAM" id="SSF47336">
    <property type="entry name" value="ACP-like"/>
    <property type="match status" value="3"/>
</dbReference>
<organism evidence="7 8">
    <name type="scientific">Ruminiclostridium hungatei</name>
    <name type="common">Clostridium hungatei</name>
    <dbReference type="NCBI Taxonomy" id="48256"/>
    <lineage>
        <taxon>Bacteria</taxon>
        <taxon>Bacillati</taxon>
        <taxon>Bacillota</taxon>
        <taxon>Clostridia</taxon>
        <taxon>Eubacteriales</taxon>
        <taxon>Oscillospiraceae</taxon>
        <taxon>Ruminiclostridium</taxon>
    </lineage>
</organism>
<dbReference type="InterPro" id="IPR023213">
    <property type="entry name" value="CAT-like_dom_sf"/>
</dbReference>
<dbReference type="FunFam" id="1.10.1200.10:FF:000005">
    <property type="entry name" value="Nonribosomal peptide synthetase 1"/>
    <property type="match status" value="2"/>
</dbReference>
<dbReference type="CDD" id="cd17643">
    <property type="entry name" value="A_NRPS_Cytc1-like"/>
    <property type="match status" value="1"/>
</dbReference>
<evidence type="ECO:0000313" key="8">
    <source>
        <dbReference type="Proteomes" id="UP000191554"/>
    </source>
</evidence>
<sequence>MSTINEMRDKLSKQRLFWESKDFSAAFEGPFIKLYRKSSMSPERTSTIKDINISIPEEATAEILRICSNSDLSLYILLLSLFKCIIWKYTGETQMSVLSPKYGSGGGLVLLQGGLTLPNDLRGTILETKKTVTDAYSNQDFPIEKILDDMFEEQELNRFFENNILFSLENIHKAGPTGSFDLVIAFSRQNGRLTGKISFASEKFHENLLMKLSHQFVNIIKSASQNIRQDLSLLKLLTPDEYREILSISRGNEVPVEFAGLHQLFEAQAHKTPDATALIYDEESISYVDLNRKANLLARRLAREGVERGDKVVLLFSPGIHMAVALLGVLKCGAAFVPVDTGNPYERIGHIIRETNAKIVLMDNGAENKPRYDLKQVDISSGEFWENIQDMNHGNLELPVEKNDLAYIIFTSGSTGLPKGVMIEHGNIVNAISWRMEEYRLGTDDAVLQLFSYCFDGFITSFFTPIVSGAKIVLLKDEAAKNPAFIAESIKGHAITHFISVPALYHSILEHGTPEYFRSLKKVTLAGDITDIKTIRLSKIRNKDIILINEYGPTENAVVTSFNRHMTEEAISNIGKPIQNVNIYILDSQLELLPQGIFGELYISGAGVSRGYIGSSSQNNEKFMENPFCSTERLYKTGDLARWLPDGTIEFKGRKDNQIKIRGFRIETEEIKACLQLHENVKEAVVLPLGEAANTYLCACVSINNEMDMEDLKDFLKNMLPHYMIPNLIIPLEDIPKTDSGKADAKAVRKLIGMQLSADDREKPENAVEETLVEIWKELLEINEVGVNQSFFRLGGHSLKATSLLWKIQTTFNVDLPLNQVLETDTIRKLAEIIANTGSSNFDKIIQASVQESYPISSEQKRMLLLSSHKEIGGSYHVPVVIHIQGRLDARRMEKALRALILRYEILRTSVVLGSVEPIQKVNENFEFSLLHETVEGETISEEQVLRCLENVELESEVLFKARVLTLNEEKHYLIMNFHHITIDEHSLAILLNDLSMLYNGIFLAKPALQYKDYALWQKHRKESEEYAEKLNYWKKELSSIELPLLNLPYDFIRPEYRSYEGKRLRFHLEEALMSSIGLAAKHNGVTLYMYFLAAFYILLYKYTGQRNIIVGSPISVRERPELKQMVGLFVNTIPLAGTIDPEVSFLDFLSEVKAKVLNGIGNGEVQFEDIVQASEVKADPSRHPLFDVMFAMQSLDMPGMKFMDMDAEFQLVNNNSSKFDLMLELNESEGSYNIEFEYSPKLFKEETITRFTGCLVNILTEISYAPDMKIKDIQLLSNEEREEIIRVCRAEAGRCEYSDTIVSIFEKQVRNTPQNIALVLNNEALTYDELNRLSNKLCCGIRQYIKPGDIVAMLCDYSFTMIITVLAIMKAGGAYLPLDVNYPRERINYILRDSGVKLLITNTAFIPDGAYTGKVISTQEIDMGADVPGHNPEPVNSSDSLAYVIYTSGTTGAPKGVMIEHGNVVNLIFNSRTPFMFNAQDVWTMYHSICFDFSVWEIYGALLSGGKLILIPNELARDPKEFCNVLKNNKVTVLNQTPTAFYTLSNEMLDSCQGESIRLRYVIFGGEALNPHKLKEWNQRFPNVRLINMYGITETTVHVTYKEITREDMNDGSSNVGQPLPKVYTYILDNDMNLCPVGVAGEIYVGGAGVGRGYLNRPELTGERFIEDPFLPGEKLYRSGDLAKLLHGGDMAYCGRTDRQLKIRGYRIELQEVESVLIDYELIREAVVTTYKDKENNANIAAYFTSDKKVPVNSIRTHLEQFLPQYMIPAYIIQLEGFVFTKNGKLDMTALPDPQMLQEKDVPAAPPATGLEKQMTEIWSEVLNIQGEKISMHDNFFHLGGDSIKAIKLLYLINSRLKLNLQIGDLYKKSIVRELCDYIESSGEIVDESLGQRVEEELSALRSSILEACSHKGIDTLDFEDVYPMSDIELGMIYHYVKNNNERPYHDQFIFQVPCNPEENEFLDRALGKVVFRHPILRSIFNIEDHEIPVHIVLRGNHIQPGWIDLRQYDDVEQRELILRHMEADRAKPFDFRQPFWRIVFFRVSGSSVLILLVTHHAILDGWSVASLRTELINTFFRLAAGDSGDLSPLKNSYRKYIVEQKCVESKKEVRQFWRDELYDYKRLQLPLAPTEQRSGKSSVSVVLENSIQYGLTEASLKYQTDMRSICFAAYIYMLNMYSYENDFIVGLVNNNRPLCQDGEKILGCFLNTIPFRAVIDKNNTWEDIILNTSRKIRALKPYDQLSLTKIVNSIGESEEQNPLFDTTFNFVNFDALRDTHIKNGFGIKDIAYTNTMLDFTVDLTSGSILVDMAFSSLVDEKHILAMLGYYKKILELFITEASEPARKDKVMPQDELDKIMWDFKDSFREYPRNKPIHLFFEEQVSRTPNKIAVVCGNQCLTYSELNQKADSIACLIRRRGGEVNTAIAIMTGRACDMIIGLLAILKAGCAFLPIEPGTPEDRVNYVIKNSKAGLMLTQGKYVKNASYPIPCILLEDSSLYDEKSCLPVENINTGRDLAYIIYTSGTTGNPKGVMVEHRSLVNLCLWHIDEYAVTAEDRATKYANFGFDVSVWEVFPYLICGAELHILKKELLLELEQLNKYLEQHRITIAYLPTPVCEQFMELENDSLRYLLTAGDKLRKYKKRNYRLANNYGPTETTVISTAMVVDKPYDNIPIGKAVYNTQLIIVDRNTNLQPWGAEGELCIAGDGLARGYMYNEELTDKSFRTDIFKGIRMYRTGDLARILKDGNIEYLGRNDRQVKIRGYRIELSEIESRMLEFTGIKKAVVDKNSKDEIEAFYQAEKVINIIALKDFLLTCLPQYMIPSRFTKIESVPLTPNGKIDYRALSKMTIEVKPATAVTILPQNSKQEVLLEVWKQVLRTEVMGIADDFFDMGGDSIKAMQAVAKLNGLGFDLKVNDLFIYRTIDKLSSSIRNKVDSIEQKMIAGSSRLNPIQAWFFENEFQNPHHWNQAFMLYRQEGFDAGILRSVWEKLIEHHDALRSTFRKENGTFRQFISDSGNNGFTIETVEINPLEDHIAKITEKAENLQRGLNIFEGPLIKAMLFKTKPGDYLAVVIHHLVIDAVSWRILFESFAEMYGQKLGGTDVKPKDKTNSIFDYMDALNSFTSGGNLPGEAEYWKKELGKEFCVLPKVSDCPQKFARDFNKISLSISREKVELLVSQVCRLLDTNLFEILLTCLGAALKMWTGGSRFRITLEGHGREEALLNLELYRTVGWFTIMYPFNLDVGNLEDYEDNIAQVGRSLESASRHRMSYGVLKYMSDFAEDLYMYEKSRNDVIFNYIGHFDSDVDTDVFSISDISCGNSTDAENHVQESLNISCYILNREFHLDVVYNNYCYQEETIRAMLKNYEAYLYDLMDYTMKATGTEKTGFIFSGIKPFNAVFFKDCFYHALISAFGHKDIDPLILFANSVSVFEADLERKDINFSNRYLDALNDDELLESLNISYKKRCHSDTICEDIVKFISEGYLPIINVDCYWLEGKKDAFQKTHWMHTLLVYGFDAGRREFSIVDNVDVFSLDYHEMTISYDKIVKAFDSYSTYFNTNRKQTSIFAISFERYLPGKSTREDISQSAIANIKNTFDLRRKSIENTDLIYDEFCAILLDENSLKLNIKNLSFIFNDILSAKRMEKYKISQLFANLELCSILEELIGYYSNISNVLRKLDFKFSLKKGFHKNLTESLKCAFELEKQYNTKLDKFIYEVKHE</sequence>
<dbReference type="GO" id="GO:0043041">
    <property type="term" value="P:amino acid activation for nonribosomal peptide biosynthetic process"/>
    <property type="evidence" value="ECO:0007669"/>
    <property type="project" value="TreeGrafter"/>
</dbReference>
<keyword evidence="3" id="KW-0596">Phosphopantetheine</keyword>
<dbReference type="OrthoDB" id="9765680at2"/>
<evidence type="ECO:0000256" key="4">
    <source>
        <dbReference type="ARBA" id="ARBA00022553"/>
    </source>
</evidence>
<dbReference type="EMBL" id="MZGX01000005">
    <property type="protein sequence ID" value="OPX45146.1"/>
    <property type="molecule type" value="Genomic_DNA"/>
</dbReference>
<dbReference type="InterPro" id="IPR045851">
    <property type="entry name" value="AMP-bd_C_sf"/>
</dbReference>
<dbReference type="PANTHER" id="PTHR45527:SF1">
    <property type="entry name" value="FATTY ACID SYNTHASE"/>
    <property type="match status" value="1"/>
</dbReference>
<dbReference type="InterPro" id="IPR009081">
    <property type="entry name" value="PP-bd_ACP"/>
</dbReference>
<comment type="cofactor">
    <cofactor evidence="1">
        <name>pantetheine 4'-phosphate</name>
        <dbReference type="ChEBI" id="CHEBI:47942"/>
    </cofactor>
</comment>
<dbReference type="InterPro" id="IPR020806">
    <property type="entry name" value="PKS_PP-bd"/>
</dbReference>
<dbReference type="GO" id="GO:0005737">
    <property type="term" value="C:cytoplasm"/>
    <property type="evidence" value="ECO:0007669"/>
    <property type="project" value="TreeGrafter"/>
</dbReference>
<comment type="caution">
    <text evidence="7">The sequence shown here is derived from an EMBL/GenBank/DDBJ whole genome shotgun (WGS) entry which is preliminary data.</text>
</comment>
<dbReference type="NCBIfam" id="NF003417">
    <property type="entry name" value="PRK04813.1"/>
    <property type="match status" value="3"/>
</dbReference>
<dbReference type="NCBIfam" id="TIGR01733">
    <property type="entry name" value="AA-adenyl-dom"/>
    <property type="match status" value="3"/>
</dbReference>
<dbReference type="PANTHER" id="PTHR45527">
    <property type="entry name" value="NONRIBOSOMAL PEPTIDE SYNTHETASE"/>
    <property type="match status" value="1"/>
</dbReference>
<dbReference type="SMART" id="SM00823">
    <property type="entry name" value="PKS_PP"/>
    <property type="match status" value="2"/>
</dbReference>
<keyword evidence="4" id="KW-0597">Phosphoprotein</keyword>
<evidence type="ECO:0000313" key="7">
    <source>
        <dbReference type="EMBL" id="OPX45146.1"/>
    </source>
</evidence>
<dbReference type="CDD" id="cd19531">
    <property type="entry name" value="LCL_NRPS-like"/>
    <property type="match status" value="1"/>
</dbReference>
<evidence type="ECO:0000256" key="3">
    <source>
        <dbReference type="ARBA" id="ARBA00022450"/>
    </source>
</evidence>
<protein>
    <submittedName>
        <fullName evidence="7">Surfactin synthase subunit 2</fullName>
    </submittedName>
</protein>
<feature type="domain" description="Carrier" evidence="6">
    <location>
        <begin position="1807"/>
        <end position="1884"/>
    </location>
</feature>
<dbReference type="Gene3D" id="3.30.559.10">
    <property type="entry name" value="Chloramphenicol acetyltransferase-like domain"/>
    <property type="match status" value="3"/>
</dbReference>
<proteinExistence type="inferred from homology"/>